<accession>A0A7W9P9U1</accession>
<keyword evidence="3" id="KW-1185">Reference proteome</keyword>
<dbReference type="Proteomes" id="UP000540412">
    <property type="component" value="Unassembled WGS sequence"/>
</dbReference>
<protein>
    <submittedName>
        <fullName evidence="2">Drug/metabolite transporter (DMT)-like permease</fullName>
    </submittedName>
</protein>
<feature type="transmembrane region" description="Helical" evidence="1">
    <location>
        <begin position="7"/>
        <end position="27"/>
    </location>
</feature>
<organism evidence="2 3">
    <name type="scientific">Nocardia transvalensis</name>
    <dbReference type="NCBI Taxonomy" id="37333"/>
    <lineage>
        <taxon>Bacteria</taxon>
        <taxon>Bacillati</taxon>
        <taxon>Actinomycetota</taxon>
        <taxon>Actinomycetes</taxon>
        <taxon>Mycobacteriales</taxon>
        <taxon>Nocardiaceae</taxon>
        <taxon>Nocardia</taxon>
    </lineage>
</organism>
<dbReference type="EMBL" id="JACHIT010000001">
    <property type="protein sequence ID" value="MBB5912065.1"/>
    <property type="molecule type" value="Genomic_DNA"/>
</dbReference>
<gene>
    <name evidence="2" type="ORF">BJY24_000932</name>
</gene>
<keyword evidence="1" id="KW-1133">Transmembrane helix</keyword>
<feature type="transmembrane region" description="Helical" evidence="1">
    <location>
        <begin position="43"/>
        <end position="62"/>
    </location>
</feature>
<comment type="caution">
    <text evidence="2">The sequence shown here is derived from an EMBL/GenBank/DDBJ whole genome shotgun (WGS) entry which is preliminary data.</text>
</comment>
<keyword evidence="1" id="KW-0472">Membrane</keyword>
<proteinExistence type="predicted"/>
<sequence length="80" mass="8546">MLFDIRTIVGSLIGVYGVILVITGLVSNSDSDLARSGGWNTNLWAGIGMIVVSVLFLAWAFLRPVKELVHKSDQSPGGTD</sequence>
<dbReference type="RefSeq" id="WP_040750010.1">
    <property type="nucleotide sequence ID" value="NZ_JACHIT010000001.1"/>
</dbReference>
<keyword evidence="1" id="KW-0812">Transmembrane</keyword>
<evidence type="ECO:0000256" key="1">
    <source>
        <dbReference type="SAM" id="Phobius"/>
    </source>
</evidence>
<name>A0A7W9P9U1_9NOCA</name>
<evidence type="ECO:0000313" key="3">
    <source>
        <dbReference type="Proteomes" id="UP000540412"/>
    </source>
</evidence>
<dbReference type="AlphaFoldDB" id="A0A7W9P9U1"/>
<evidence type="ECO:0000313" key="2">
    <source>
        <dbReference type="EMBL" id="MBB5912065.1"/>
    </source>
</evidence>
<reference evidence="2 3" key="1">
    <citation type="submission" date="2020-08" db="EMBL/GenBank/DDBJ databases">
        <title>Sequencing the genomes of 1000 actinobacteria strains.</title>
        <authorList>
            <person name="Klenk H.-P."/>
        </authorList>
    </citation>
    <scope>NUCLEOTIDE SEQUENCE [LARGE SCALE GENOMIC DNA]</scope>
    <source>
        <strain evidence="2 3">DSM 43582</strain>
    </source>
</reference>